<name>A0A6A5ZTF9_9PLEO</name>
<accession>A0A6A5ZTF9</accession>
<comment type="similarity">
    <text evidence="1">Belongs to the ustYa family.</text>
</comment>
<organism evidence="2 3">
    <name type="scientific">Lophiotrema nucula</name>
    <dbReference type="NCBI Taxonomy" id="690887"/>
    <lineage>
        <taxon>Eukaryota</taxon>
        <taxon>Fungi</taxon>
        <taxon>Dikarya</taxon>
        <taxon>Ascomycota</taxon>
        <taxon>Pezizomycotina</taxon>
        <taxon>Dothideomycetes</taxon>
        <taxon>Pleosporomycetidae</taxon>
        <taxon>Pleosporales</taxon>
        <taxon>Lophiotremataceae</taxon>
        <taxon>Lophiotrema</taxon>
    </lineage>
</organism>
<reference evidence="2" key="1">
    <citation type="journal article" date="2020" name="Stud. Mycol.">
        <title>101 Dothideomycetes genomes: a test case for predicting lifestyles and emergence of pathogens.</title>
        <authorList>
            <person name="Haridas S."/>
            <person name="Albert R."/>
            <person name="Binder M."/>
            <person name="Bloem J."/>
            <person name="Labutti K."/>
            <person name="Salamov A."/>
            <person name="Andreopoulos B."/>
            <person name="Baker S."/>
            <person name="Barry K."/>
            <person name="Bills G."/>
            <person name="Bluhm B."/>
            <person name="Cannon C."/>
            <person name="Castanera R."/>
            <person name="Culley D."/>
            <person name="Daum C."/>
            <person name="Ezra D."/>
            <person name="Gonzalez J."/>
            <person name="Henrissat B."/>
            <person name="Kuo A."/>
            <person name="Liang C."/>
            <person name="Lipzen A."/>
            <person name="Lutzoni F."/>
            <person name="Magnuson J."/>
            <person name="Mondo S."/>
            <person name="Nolan M."/>
            <person name="Ohm R."/>
            <person name="Pangilinan J."/>
            <person name="Park H.-J."/>
            <person name="Ramirez L."/>
            <person name="Alfaro M."/>
            <person name="Sun H."/>
            <person name="Tritt A."/>
            <person name="Yoshinaga Y."/>
            <person name="Zwiers L.-H."/>
            <person name="Turgeon B."/>
            <person name="Goodwin S."/>
            <person name="Spatafora J."/>
            <person name="Crous P."/>
            <person name="Grigoriev I."/>
        </authorList>
    </citation>
    <scope>NUCLEOTIDE SEQUENCE</scope>
    <source>
        <strain evidence="2">CBS 627.86</strain>
    </source>
</reference>
<dbReference type="Proteomes" id="UP000799770">
    <property type="component" value="Unassembled WGS sequence"/>
</dbReference>
<sequence>MPEHYYELHIDHCVDLLKHHLMCRSDVGIVPLLWLGTEGRTTGDMSGMHTCRDYETVRQFVKRNGVAMSDRGKSKPKQGAFVVHDYI</sequence>
<proteinExistence type="inferred from homology"/>
<dbReference type="InterPro" id="IPR021765">
    <property type="entry name" value="UstYa-like"/>
</dbReference>
<protein>
    <submittedName>
        <fullName evidence="2">Uncharacterized protein</fullName>
    </submittedName>
</protein>
<dbReference type="EMBL" id="ML977310">
    <property type="protein sequence ID" value="KAF2122546.1"/>
    <property type="molecule type" value="Genomic_DNA"/>
</dbReference>
<dbReference type="OrthoDB" id="3687641at2759"/>
<evidence type="ECO:0000256" key="1">
    <source>
        <dbReference type="ARBA" id="ARBA00035112"/>
    </source>
</evidence>
<dbReference type="GO" id="GO:0043386">
    <property type="term" value="P:mycotoxin biosynthetic process"/>
    <property type="evidence" value="ECO:0007669"/>
    <property type="project" value="InterPro"/>
</dbReference>
<evidence type="ECO:0000313" key="2">
    <source>
        <dbReference type="EMBL" id="KAF2122546.1"/>
    </source>
</evidence>
<dbReference type="Pfam" id="PF11807">
    <property type="entry name" value="UstYa"/>
    <property type="match status" value="1"/>
</dbReference>
<dbReference type="AlphaFoldDB" id="A0A6A5ZTF9"/>
<dbReference type="PANTHER" id="PTHR33365:SF13">
    <property type="entry name" value="TAT PATHWAY SIGNAL SEQUENCE"/>
    <property type="match status" value="1"/>
</dbReference>
<gene>
    <name evidence="2" type="ORF">BDV96DRAFT_639126</name>
</gene>
<keyword evidence="3" id="KW-1185">Reference proteome</keyword>
<dbReference type="PANTHER" id="PTHR33365">
    <property type="entry name" value="YALI0B05434P"/>
    <property type="match status" value="1"/>
</dbReference>
<evidence type="ECO:0000313" key="3">
    <source>
        <dbReference type="Proteomes" id="UP000799770"/>
    </source>
</evidence>